<sequence>MQAFFEQTVQLLGILAITGLIIAIFYYLLKAAAGYILITIGVGFVFMEVYEVYLFFTERYRYTEDLAANGLWSFTGFYIALNLLILLGILVKVIRNRNA</sequence>
<evidence type="ECO:0000256" key="1">
    <source>
        <dbReference type="SAM" id="Phobius"/>
    </source>
</evidence>
<proteinExistence type="predicted"/>
<dbReference type="InterPro" id="IPR046010">
    <property type="entry name" value="DUF5966"/>
</dbReference>
<dbReference type="Proteomes" id="UP000000823">
    <property type="component" value="Chromosome"/>
</dbReference>
<keyword evidence="1" id="KW-0472">Membrane</keyword>
<organism evidence="2">
    <name type="scientific">Streptococcus agalactiae serotype III (strain NEM316)</name>
    <dbReference type="NCBI Taxonomy" id="211110"/>
    <lineage>
        <taxon>Bacteria</taxon>
        <taxon>Bacillati</taxon>
        <taxon>Bacillota</taxon>
        <taxon>Bacilli</taxon>
        <taxon>Lactobacillales</taxon>
        <taxon>Streptococcaceae</taxon>
        <taxon>Streptococcus</taxon>
    </lineage>
</organism>
<dbReference type="EMBL" id="AL766850">
    <property type="protein sequence ID" value="CAD47009.1"/>
    <property type="molecule type" value="Genomic_DNA"/>
</dbReference>
<gene>
    <name evidence="2" type="ordered locus">gbs1350</name>
</gene>
<feature type="transmembrane region" description="Helical" evidence="1">
    <location>
        <begin position="36"/>
        <end position="56"/>
    </location>
</feature>
<dbReference type="Pfam" id="PF19391">
    <property type="entry name" value="DUF5966"/>
    <property type="match status" value="1"/>
</dbReference>
<feature type="transmembrane region" description="Helical" evidence="1">
    <location>
        <begin position="12"/>
        <end position="29"/>
    </location>
</feature>
<reference evidence="2" key="1">
    <citation type="journal article" date="2002" name="Mol. Microbiol.">
        <title>Genome sequence of Streptococcus agalactiae, a pathogen causing invasive neonatal disease.</title>
        <authorList>
            <person name="Glaser P."/>
            <person name="Rusniok C."/>
            <person name="Buchrieser C."/>
            <person name="Chevalier F."/>
            <person name="Frangeul L."/>
            <person name="Msadek T."/>
            <person name="Zouine M."/>
            <person name="Couve E."/>
            <person name="Lalioui L."/>
            <person name="Poyart C."/>
            <person name="Trieu-Cuot P."/>
            <person name="Kunst F."/>
        </authorList>
    </citation>
    <scope>NUCLEOTIDE SEQUENCE [LARGE SCALE GENOMIC DNA]</scope>
    <source>
        <strain evidence="2">NEM316</strain>
    </source>
</reference>
<dbReference type="RefSeq" id="WP_001147539.1">
    <property type="nucleotide sequence ID" value="NC_004368.1"/>
</dbReference>
<keyword evidence="1" id="KW-1133">Transmembrane helix</keyword>
<dbReference type="KEGG" id="san:gbs1350"/>
<keyword evidence="1" id="KW-0812">Transmembrane</keyword>
<dbReference type="AlphaFoldDB" id="Q8E4Q1"/>
<name>Q8E4Q1_STRA3</name>
<protein>
    <submittedName>
        <fullName evidence="2">Uncharacterized protein</fullName>
    </submittedName>
</protein>
<feature type="transmembrane region" description="Helical" evidence="1">
    <location>
        <begin position="76"/>
        <end position="94"/>
    </location>
</feature>
<dbReference type="HOGENOM" id="CLU_176349_0_0_9"/>
<accession>Q8E4Q1</accession>
<evidence type="ECO:0000313" key="2">
    <source>
        <dbReference type="EMBL" id="CAD47009.1"/>
    </source>
</evidence>